<keyword evidence="3" id="KW-1185">Reference proteome</keyword>
<evidence type="ECO:0000313" key="3">
    <source>
        <dbReference type="Proteomes" id="UP000243205"/>
    </source>
</evidence>
<sequence length="109" mass="12836">MKDIWNEREKAFENKYFRDLEQKQLAELKQALQEEQIRQLCHNRCPKCGEAIEAAEFRGVPLDRCPGCGGIWLGPRDLKILAEKDHRTWFDTWFAQEEQAVSNERDLTA</sequence>
<protein>
    <recommendedName>
        <fullName evidence="1">Transcription factor zinc-finger domain-containing protein</fullName>
    </recommendedName>
</protein>
<evidence type="ECO:0000259" key="1">
    <source>
        <dbReference type="Pfam" id="PF13453"/>
    </source>
</evidence>
<dbReference type="EMBL" id="FNAQ01000002">
    <property type="protein sequence ID" value="SDD95760.1"/>
    <property type="molecule type" value="Genomic_DNA"/>
</dbReference>
<gene>
    <name evidence="2" type="ORF">SAMN05661003_102233</name>
</gene>
<dbReference type="STRING" id="57664.SAMN05661003_102233"/>
<dbReference type="Pfam" id="PF13453">
    <property type="entry name" value="Zn_ribbon_TFIIB"/>
    <property type="match status" value="1"/>
</dbReference>
<dbReference type="Gene3D" id="1.20.5.500">
    <property type="entry name" value="Single helix bin"/>
    <property type="match status" value="1"/>
</dbReference>
<dbReference type="Proteomes" id="UP000243205">
    <property type="component" value="Unassembled WGS sequence"/>
</dbReference>
<evidence type="ECO:0000313" key="2">
    <source>
        <dbReference type="EMBL" id="SDD95760.1"/>
    </source>
</evidence>
<organism evidence="2 3">
    <name type="scientific">Desulfuromonas thiophila</name>
    <dbReference type="NCBI Taxonomy" id="57664"/>
    <lineage>
        <taxon>Bacteria</taxon>
        <taxon>Pseudomonadati</taxon>
        <taxon>Thermodesulfobacteriota</taxon>
        <taxon>Desulfuromonadia</taxon>
        <taxon>Desulfuromonadales</taxon>
        <taxon>Desulfuromonadaceae</taxon>
        <taxon>Desulfuromonas</taxon>
    </lineage>
</organism>
<dbReference type="InterPro" id="IPR027392">
    <property type="entry name" value="TF_Znf"/>
</dbReference>
<reference evidence="3" key="1">
    <citation type="submission" date="2016-10" db="EMBL/GenBank/DDBJ databases">
        <authorList>
            <person name="Varghese N."/>
            <person name="Submissions S."/>
        </authorList>
    </citation>
    <scope>NUCLEOTIDE SEQUENCE [LARGE SCALE GENOMIC DNA]</scope>
    <source>
        <strain evidence="3">DSM 8987</strain>
    </source>
</reference>
<name>A0A1G6YZI3_9BACT</name>
<dbReference type="OrthoDB" id="9814037at2"/>
<feature type="domain" description="Transcription factor zinc-finger" evidence="1">
    <location>
        <begin position="44"/>
        <end position="83"/>
    </location>
</feature>
<proteinExistence type="predicted"/>
<accession>A0A1G6YZI3</accession>
<dbReference type="AlphaFoldDB" id="A0A1G6YZI3"/>
<dbReference type="RefSeq" id="WP_092076287.1">
    <property type="nucleotide sequence ID" value="NZ_CALFZY010000007.1"/>
</dbReference>